<evidence type="ECO:0000313" key="3">
    <source>
        <dbReference type="Proteomes" id="UP000095564"/>
    </source>
</evidence>
<dbReference type="NCBIfam" id="TIGR00099">
    <property type="entry name" value="Cof-subfamily"/>
    <property type="match status" value="1"/>
</dbReference>
<dbReference type="Pfam" id="PF08282">
    <property type="entry name" value="Hydrolase_3"/>
    <property type="match status" value="1"/>
</dbReference>
<dbReference type="EMBL" id="CP132968">
    <property type="protein sequence ID" value="WMD15924.1"/>
    <property type="molecule type" value="Genomic_DNA"/>
</dbReference>
<dbReference type="OrthoDB" id="9781413at2"/>
<dbReference type="GeneID" id="92741952"/>
<evidence type="ECO:0000313" key="1">
    <source>
        <dbReference type="EMBL" id="CUQ19350.1"/>
    </source>
</evidence>
<dbReference type="InterPro" id="IPR023214">
    <property type="entry name" value="HAD_sf"/>
</dbReference>
<evidence type="ECO:0000313" key="2">
    <source>
        <dbReference type="EMBL" id="WMD15924.1"/>
    </source>
</evidence>
<dbReference type="SFLD" id="SFLDS00003">
    <property type="entry name" value="Haloacid_Dehalogenase"/>
    <property type="match status" value="1"/>
</dbReference>
<organism evidence="1 3">
    <name type="scientific">Anaerostipes hadrus</name>
    <dbReference type="NCBI Taxonomy" id="649756"/>
    <lineage>
        <taxon>Bacteria</taxon>
        <taxon>Bacillati</taxon>
        <taxon>Bacillota</taxon>
        <taxon>Clostridia</taxon>
        <taxon>Lachnospirales</taxon>
        <taxon>Lachnospiraceae</taxon>
        <taxon>Anaerostipes</taxon>
    </lineage>
</organism>
<dbReference type="InterPro" id="IPR000150">
    <property type="entry name" value="Cof"/>
</dbReference>
<dbReference type="Proteomes" id="UP001243496">
    <property type="component" value="Chromosome"/>
</dbReference>
<keyword evidence="2" id="KW-0378">Hydrolase</keyword>
<gene>
    <name evidence="1" type="ORF">ERS852520_03339</name>
    <name evidence="2" type="ORF">RBI15_11140</name>
</gene>
<dbReference type="InterPro" id="IPR036412">
    <property type="entry name" value="HAD-like_sf"/>
</dbReference>
<reference evidence="1 3" key="1">
    <citation type="submission" date="2015-09" db="EMBL/GenBank/DDBJ databases">
        <authorList>
            <consortium name="Pathogen Informatics"/>
        </authorList>
    </citation>
    <scope>NUCLEOTIDE SEQUENCE [LARGE SCALE GENOMIC DNA]</scope>
    <source>
        <strain evidence="1 3">2789STDY5834908</strain>
    </source>
</reference>
<dbReference type="CDD" id="cd07516">
    <property type="entry name" value="HAD_Pase"/>
    <property type="match status" value="1"/>
</dbReference>
<dbReference type="InterPro" id="IPR006379">
    <property type="entry name" value="HAD-SF_hydro_IIB"/>
</dbReference>
<dbReference type="SUPFAM" id="SSF56784">
    <property type="entry name" value="HAD-like"/>
    <property type="match status" value="1"/>
</dbReference>
<dbReference type="PANTHER" id="PTHR10000:SF8">
    <property type="entry name" value="HAD SUPERFAMILY HYDROLASE-LIKE, TYPE 3"/>
    <property type="match status" value="1"/>
</dbReference>
<name>A0A174UI31_ANAHA</name>
<dbReference type="PANTHER" id="PTHR10000">
    <property type="entry name" value="PHOSPHOSERINE PHOSPHATASE"/>
    <property type="match status" value="1"/>
</dbReference>
<proteinExistence type="predicted"/>
<dbReference type="NCBIfam" id="TIGR01484">
    <property type="entry name" value="HAD-SF-IIB"/>
    <property type="match status" value="1"/>
</dbReference>
<sequence>MYRMVVTDLDGTLLNSQKQVSDANAKAIYKLKDQNITFVMATGRSDVMTKAYTKQLKNADIVIGCDGAVIRNIRTGEILYENHLSSETCHKTFEICKKYGLQYYVFAKDELVSDDPQNERFLIHQKFNQTVEEDEEIPMRIVDDLNEYVKEHIIYKIVVSHNDKNYLDKVAEVVKKETDADAIRSGKKVLAVKAMGVSKAEAIKKLAQKLGIWIKDIIAFGDEVNDIEMLTLVGLGIAMENADDVVKEAADQIAGSNDQDGVGKELEKIFGNAGK</sequence>
<dbReference type="GO" id="GO:0005829">
    <property type="term" value="C:cytosol"/>
    <property type="evidence" value="ECO:0007669"/>
    <property type="project" value="TreeGrafter"/>
</dbReference>
<dbReference type="AlphaFoldDB" id="A0A174UI31"/>
<protein>
    <submittedName>
        <fullName evidence="2">Cof-type HAD-IIB family hydrolase</fullName>
    </submittedName>
    <submittedName>
        <fullName evidence="1">Pyridoxal phosphate (PLP) phosphatase</fullName>
    </submittedName>
</protein>
<dbReference type="SFLD" id="SFLDG01140">
    <property type="entry name" value="C2.B:_Phosphomannomutase_and_P"/>
    <property type="match status" value="1"/>
</dbReference>
<dbReference type="Proteomes" id="UP000095564">
    <property type="component" value="Unassembled WGS sequence"/>
</dbReference>
<reference evidence="2" key="2">
    <citation type="submission" date="2023-08" db="EMBL/GenBank/DDBJ databases">
        <title>Complete Genome Sequences of butyrate producing Anaerostipes hadrus strains BA1 and GIF7 isolated from the terminal ileum of a healthy lean male.</title>
        <authorList>
            <person name="Low A."/>
            <person name="Sheludchenko M."/>
            <person name="Cheng H.E."/>
            <person name="Koh X.Q."/>
            <person name="Lee J."/>
        </authorList>
    </citation>
    <scope>NUCLEOTIDE SEQUENCE</scope>
    <source>
        <strain evidence="2">BA1</strain>
    </source>
</reference>
<dbReference type="PRINTS" id="PR00119">
    <property type="entry name" value="CATATPASE"/>
</dbReference>
<dbReference type="GO" id="GO:0000287">
    <property type="term" value="F:magnesium ion binding"/>
    <property type="evidence" value="ECO:0007669"/>
    <property type="project" value="TreeGrafter"/>
</dbReference>
<dbReference type="RefSeq" id="WP_055162396.1">
    <property type="nucleotide sequence ID" value="NZ_CP132968.1"/>
</dbReference>
<accession>A0A174UI31</accession>
<dbReference type="EMBL" id="CZAU01000051">
    <property type="protein sequence ID" value="CUQ19350.1"/>
    <property type="molecule type" value="Genomic_DNA"/>
</dbReference>
<dbReference type="Gene3D" id="3.30.1240.10">
    <property type="match status" value="1"/>
</dbReference>
<dbReference type="SFLD" id="SFLDG01144">
    <property type="entry name" value="C2.B.4:_PGP_Like"/>
    <property type="match status" value="1"/>
</dbReference>
<dbReference type="GO" id="GO:0016791">
    <property type="term" value="F:phosphatase activity"/>
    <property type="evidence" value="ECO:0007669"/>
    <property type="project" value="TreeGrafter"/>
</dbReference>
<dbReference type="Gene3D" id="3.40.50.1000">
    <property type="entry name" value="HAD superfamily/HAD-like"/>
    <property type="match status" value="1"/>
</dbReference>